<proteinExistence type="predicted"/>
<dbReference type="EMBL" id="MT143430">
    <property type="protein sequence ID" value="QJA96758.1"/>
    <property type="molecule type" value="Genomic_DNA"/>
</dbReference>
<dbReference type="EMBL" id="MT142217">
    <property type="protein sequence ID" value="QJA76307.1"/>
    <property type="molecule type" value="Genomic_DNA"/>
</dbReference>
<name>A0A6M3K5S7_9ZZZZ</name>
<accession>A0A6M3K5S7</accession>
<dbReference type="AlphaFoldDB" id="A0A6M3K5S7"/>
<evidence type="ECO:0000313" key="2">
    <source>
        <dbReference type="EMBL" id="QJA96758.1"/>
    </source>
</evidence>
<organism evidence="1">
    <name type="scientific">viral metagenome</name>
    <dbReference type="NCBI Taxonomy" id="1070528"/>
    <lineage>
        <taxon>unclassified sequences</taxon>
        <taxon>metagenomes</taxon>
        <taxon>organismal metagenomes</taxon>
    </lineage>
</organism>
<reference evidence="1" key="1">
    <citation type="submission" date="2020-03" db="EMBL/GenBank/DDBJ databases">
        <title>The deep terrestrial virosphere.</title>
        <authorList>
            <person name="Holmfeldt K."/>
            <person name="Nilsson E."/>
            <person name="Simone D."/>
            <person name="Lopez-Fernandez M."/>
            <person name="Wu X."/>
            <person name="de Brujin I."/>
            <person name="Lundin D."/>
            <person name="Andersson A."/>
            <person name="Bertilsson S."/>
            <person name="Dopson M."/>
        </authorList>
    </citation>
    <scope>NUCLEOTIDE SEQUENCE</scope>
    <source>
        <strain evidence="1">MM415A01533</strain>
        <strain evidence="2">MM415B07493</strain>
    </source>
</reference>
<sequence length="69" mass="8074">MIVDKDHPPNLTNAIFKWERGLDPWHRDAFPDELKPQLKNTGKRREGWFGLDWCGNAIVFIPDGLIMKK</sequence>
<gene>
    <name evidence="1" type="ORF">MM415A01533_0006</name>
    <name evidence="2" type="ORF">MM415B07493_0010</name>
</gene>
<protein>
    <submittedName>
        <fullName evidence="1">Uncharacterized protein</fullName>
    </submittedName>
</protein>
<evidence type="ECO:0000313" key="1">
    <source>
        <dbReference type="EMBL" id="QJA76307.1"/>
    </source>
</evidence>